<organism evidence="2 3">
    <name type="scientific">Serinibacter arcticus</name>
    <dbReference type="NCBI Taxonomy" id="1655435"/>
    <lineage>
        <taxon>Bacteria</taxon>
        <taxon>Bacillati</taxon>
        <taxon>Actinomycetota</taxon>
        <taxon>Actinomycetes</taxon>
        <taxon>Micrococcales</taxon>
        <taxon>Beutenbergiaceae</taxon>
        <taxon>Serinibacter</taxon>
    </lineage>
</organism>
<accession>A0A4Z1DZC1</accession>
<feature type="compositionally biased region" description="Basic and acidic residues" evidence="1">
    <location>
        <begin position="22"/>
        <end position="31"/>
    </location>
</feature>
<sequence length="48" mass="5435">MASGQKETPREGGRSAALVRRRLPESQERGVRRGQRGWGSTRRVMRPS</sequence>
<reference evidence="2 3" key="1">
    <citation type="submission" date="2018-11" db="EMBL/GenBank/DDBJ databases">
        <title>Complete genome sequencing of the Actinobacteria Serinibacter sp. K3-2.</title>
        <authorList>
            <person name="Rakitin A.L."/>
            <person name="Beletsky A.V."/>
            <person name="Mardanov A.V."/>
            <person name="Ravin N.V."/>
            <person name="Gromova A.S."/>
            <person name="Filippova S.N."/>
            <person name="Gal'Chenko V.F."/>
        </authorList>
    </citation>
    <scope>NUCLEOTIDE SEQUENCE [LARGE SCALE GENOMIC DNA]</scope>
    <source>
        <strain evidence="2 3">K3-2</strain>
    </source>
</reference>
<dbReference type="EMBL" id="RHPJ01000003">
    <property type="protein sequence ID" value="TGO04350.1"/>
    <property type="molecule type" value="Genomic_DNA"/>
</dbReference>
<feature type="region of interest" description="Disordered" evidence="1">
    <location>
        <begin position="1"/>
        <end position="48"/>
    </location>
</feature>
<dbReference type="Proteomes" id="UP000297318">
    <property type="component" value="Unassembled WGS sequence"/>
</dbReference>
<gene>
    <name evidence="2" type="ORF">SERN_1943</name>
</gene>
<evidence type="ECO:0000313" key="3">
    <source>
        <dbReference type="Proteomes" id="UP000297318"/>
    </source>
</evidence>
<name>A0A4Z1DZC1_9MICO</name>
<evidence type="ECO:0000256" key="1">
    <source>
        <dbReference type="SAM" id="MobiDB-lite"/>
    </source>
</evidence>
<proteinExistence type="predicted"/>
<evidence type="ECO:0000313" key="2">
    <source>
        <dbReference type="EMBL" id="TGO04350.1"/>
    </source>
</evidence>
<dbReference type="AlphaFoldDB" id="A0A4Z1DZC1"/>
<comment type="caution">
    <text evidence="2">The sequence shown here is derived from an EMBL/GenBank/DDBJ whole genome shotgun (WGS) entry which is preliminary data.</text>
</comment>
<keyword evidence="3" id="KW-1185">Reference proteome</keyword>
<protein>
    <submittedName>
        <fullName evidence="2">Uncharacterized protein</fullName>
    </submittedName>
</protein>